<evidence type="ECO:0000256" key="3">
    <source>
        <dbReference type="ARBA" id="ARBA00022530"/>
    </source>
</evidence>
<dbReference type="SMART" id="SM00111">
    <property type="entry name" value="C4"/>
    <property type="match status" value="2"/>
</dbReference>
<dbReference type="PROSITE" id="PS51403">
    <property type="entry name" value="NC1_IV"/>
    <property type="match status" value="1"/>
</dbReference>
<dbReference type="Pfam" id="PF01413">
    <property type="entry name" value="C4"/>
    <property type="match status" value="2"/>
</dbReference>
<dbReference type="EMBL" id="CP092870">
    <property type="protein sequence ID" value="UYV71298.1"/>
    <property type="molecule type" value="Genomic_DNA"/>
</dbReference>
<evidence type="ECO:0000256" key="1">
    <source>
        <dbReference type="ARBA" id="ARBA00004302"/>
    </source>
</evidence>
<keyword evidence="7" id="KW-1015">Disulfide bond</keyword>
<keyword evidence="2" id="KW-0964">Secreted</keyword>
<sequence>MCTQGIADFLESQDREASLEVPRWEDQDLKEIPDLLDFPEVKDERVFQELKETSDSQVYLDLKEIRVEMVDLVILVERESLERLGERGEPGFSPPLDLVRGQKGEPGLPGMPGEKGGPGPRGFDGAQGFPGTKGDPGRPGLPGQPGPIGPPGFKGDGGPSGIPGLPGNPGPRGHPGSPGVPGIPGGDYLTGLLLVRHSQNTNIPQCPVGMPKLWEGYSLLYIEGNERAHNQDLGFAGSCLPRFNTMPFLFCNVMGVCNYASRNDKSYWLTTTESMPMMPVGDSVISNYISRCVVCEAPANVMAVHSQEHTNPRCPDGWSPLWFGYSFAMHTAAGAEGGGQALSSPGSCLEHFRTTPFIECNGARGRCHFYADKFSFWLTTIESEQMFERPVSSTLKNNAVLKYVSRCAVCIKNVNY</sequence>
<comment type="subcellular location">
    <subcellularLocation>
        <location evidence="1">Secreted</location>
        <location evidence="1">Extracellular space</location>
        <location evidence="1">Extracellular matrix</location>
        <location evidence="1">Basement membrane</location>
    </subcellularLocation>
</comment>
<keyword evidence="3" id="KW-0272">Extracellular matrix</keyword>
<name>A0ABY6KR25_9ARAC</name>
<dbReference type="InterPro" id="IPR001442">
    <property type="entry name" value="Collagen_IV_NC"/>
</dbReference>
<dbReference type="SUPFAM" id="SSF56436">
    <property type="entry name" value="C-type lectin-like"/>
    <property type="match status" value="2"/>
</dbReference>
<evidence type="ECO:0000256" key="5">
    <source>
        <dbReference type="ARBA" id="ARBA00022869"/>
    </source>
</evidence>
<evidence type="ECO:0000259" key="9">
    <source>
        <dbReference type="PROSITE" id="PS51403"/>
    </source>
</evidence>
<dbReference type="Gene3D" id="2.170.240.10">
    <property type="entry name" value="Collagen IV, non-collagenous"/>
    <property type="match status" value="1"/>
</dbReference>
<evidence type="ECO:0000256" key="8">
    <source>
        <dbReference type="SAM" id="MobiDB-lite"/>
    </source>
</evidence>
<reference evidence="10 11" key="1">
    <citation type="submission" date="2022-01" db="EMBL/GenBank/DDBJ databases">
        <title>A chromosomal length assembly of Cordylochernes scorpioides.</title>
        <authorList>
            <person name="Zeh D."/>
            <person name="Zeh J."/>
        </authorList>
    </citation>
    <scope>NUCLEOTIDE SEQUENCE [LARGE SCALE GENOMIC DNA]</scope>
    <source>
        <strain evidence="10">IN4F17</strain>
        <tissue evidence="10">Whole Body</tissue>
    </source>
</reference>
<evidence type="ECO:0000256" key="4">
    <source>
        <dbReference type="ARBA" id="ARBA00022737"/>
    </source>
</evidence>
<protein>
    <submittedName>
        <fullName evidence="10">Let-2</fullName>
    </submittedName>
</protein>
<dbReference type="PANTHER" id="PTHR14619:SF8">
    <property type="entry name" value="COLLAGEN TYPE IV ALPHA 4 CHAIN"/>
    <property type="match status" value="1"/>
</dbReference>
<dbReference type="Proteomes" id="UP001235939">
    <property type="component" value="Chromosome 08"/>
</dbReference>
<feature type="compositionally biased region" description="Gly residues" evidence="8">
    <location>
        <begin position="152"/>
        <end position="161"/>
    </location>
</feature>
<evidence type="ECO:0000256" key="7">
    <source>
        <dbReference type="ARBA" id="ARBA00023157"/>
    </source>
</evidence>
<keyword evidence="4" id="KW-0677">Repeat</keyword>
<dbReference type="InterPro" id="IPR019326">
    <property type="entry name" value="NDNF"/>
</dbReference>
<proteinExistence type="predicted"/>
<keyword evidence="6" id="KW-0176">Collagen</keyword>
<evidence type="ECO:0000313" key="10">
    <source>
        <dbReference type="EMBL" id="UYV71298.1"/>
    </source>
</evidence>
<feature type="compositionally biased region" description="Gly residues" evidence="8">
    <location>
        <begin position="113"/>
        <end position="122"/>
    </location>
</feature>
<accession>A0ABY6KR25</accession>
<gene>
    <name evidence="10" type="ORF">LAZ67_8002547</name>
</gene>
<organism evidence="10 11">
    <name type="scientific">Cordylochernes scorpioides</name>
    <dbReference type="NCBI Taxonomy" id="51811"/>
    <lineage>
        <taxon>Eukaryota</taxon>
        <taxon>Metazoa</taxon>
        <taxon>Ecdysozoa</taxon>
        <taxon>Arthropoda</taxon>
        <taxon>Chelicerata</taxon>
        <taxon>Arachnida</taxon>
        <taxon>Pseudoscorpiones</taxon>
        <taxon>Cheliferoidea</taxon>
        <taxon>Chernetidae</taxon>
        <taxon>Cordylochernes</taxon>
    </lineage>
</organism>
<keyword evidence="11" id="KW-1185">Reference proteome</keyword>
<evidence type="ECO:0000313" key="11">
    <source>
        <dbReference type="Proteomes" id="UP001235939"/>
    </source>
</evidence>
<feature type="domain" description="Collagen IV NC1" evidence="9">
    <location>
        <begin position="191"/>
        <end position="414"/>
    </location>
</feature>
<keyword evidence="5" id="KW-0084">Basement membrane</keyword>
<feature type="region of interest" description="Disordered" evidence="8">
    <location>
        <begin position="85"/>
        <end position="183"/>
    </location>
</feature>
<dbReference type="InterPro" id="IPR036954">
    <property type="entry name" value="Collagen_IV_NC_sf"/>
</dbReference>
<dbReference type="Pfam" id="PF01391">
    <property type="entry name" value="Collagen"/>
    <property type="match status" value="1"/>
</dbReference>
<evidence type="ECO:0000256" key="6">
    <source>
        <dbReference type="ARBA" id="ARBA00023119"/>
    </source>
</evidence>
<evidence type="ECO:0000256" key="2">
    <source>
        <dbReference type="ARBA" id="ARBA00022525"/>
    </source>
</evidence>
<dbReference type="PANTHER" id="PTHR14619">
    <property type="entry name" value="NEURON-DERIVED NEUROTROPHIC FACTOR"/>
    <property type="match status" value="1"/>
</dbReference>
<dbReference type="InterPro" id="IPR016187">
    <property type="entry name" value="CTDL_fold"/>
</dbReference>
<dbReference type="InterPro" id="IPR008160">
    <property type="entry name" value="Collagen"/>
</dbReference>